<evidence type="ECO:0008006" key="4">
    <source>
        <dbReference type="Google" id="ProtNLM"/>
    </source>
</evidence>
<protein>
    <recommendedName>
        <fullName evidence="4">Cupin domain-containing protein</fullName>
    </recommendedName>
</protein>
<dbReference type="Proteomes" id="UP001149140">
    <property type="component" value="Unassembled WGS sequence"/>
</dbReference>
<evidence type="ECO:0000313" key="2">
    <source>
        <dbReference type="EMBL" id="MDA0164385.1"/>
    </source>
</evidence>
<dbReference type="AlphaFoldDB" id="A0A9X3S2A9"/>
<reference evidence="2" key="1">
    <citation type="submission" date="2022-10" db="EMBL/GenBank/DDBJ databases">
        <title>The WGS of Solirubrobacter ginsenosidimutans DSM 21036.</title>
        <authorList>
            <person name="Jiang Z."/>
        </authorList>
    </citation>
    <scope>NUCLEOTIDE SEQUENCE</scope>
    <source>
        <strain evidence="2">DSM 21036</strain>
    </source>
</reference>
<dbReference type="InterPro" id="IPR011051">
    <property type="entry name" value="RmlC_Cupin_sf"/>
</dbReference>
<organism evidence="2 3">
    <name type="scientific">Solirubrobacter ginsenosidimutans</name>
    <dbReference type="NCBI Taxonomy" id="490573"/>
    <lineage>
        <taxon>Bacteria</taxon>
        <taxon>Bacillati</taxon>
        <taxon>Actinomycetota</taxon>
        <taxon>Thermoleophilia</taxon>
        <taxon>Solirubrobacterales</taxon>
        <taxon>Solirubrobacteraceae</taxon>
        <taxon>Solirubrobacter</taxon>
    </lineage>
</organism>
<keyword evidence="3" id="KW-1185">Reference proteome</keyword>
<dbReference type="EMBL" id="JAPDOD010000033">
    <property type="protein sequence ID" value="MDA0164385.1"/>
    <property type="molecule type" value="Genomic_DNA"/>
</dbReference>
<feature type="region of interest" description="Disordered" evidence="1">
    <location>
        <begin position="108"/>
        <end position="128"/>
    </location>
</feature>
<evidence type="ECO:0000313" key="3">
    <source>
        <dbReference type="Proteomes" id="UP001149140"/>
    </source>
</evidence>
<gene>
    <name evidence="2" type="ORF">OM076_29210</name>
</gene>
<evidence type="ECO:0000256" key="1">
    <source>
        <dbReference type="SAM" id="MobiDB-lite"/>
    </source>
</evidence>
<proteinExistence type="predicted"/>
<name>A0A9X3S2A9_9ACTN</name>
<dbReference type="Gene3D" id="2.60.120.10">
    <property type="entry name" value="Jelly Rolls"/>
    <property type="match status" value="1"/>
</dbReference>
<dbReference type="SUPFAM" id="SSF51182">
    <property type="entry name" value="RmlC-like cupins"/>
    <property type="match status" value="1"/>
</dbReference>
<accession>A0A9X3S2A9</accession>
<comment type="caution">
    <text evidence="2">The sequence shown here is derived from an EMBL/GenBank/DDBJ whole genome shotgun (WGS) entry which is preliminary data.</text>
</comment>
<dbReference type="RefSeq" id="WP_270043640.1">
    <property type="nucleotide sequence ID" value="NZ_JAPDOD010000033.1"/>
</dbReference>
<sequence>MSDYSIVNLREVDDDTKGRVDGMRGAFGRKYLDSRDLGVSLWCYDANLRVPFAHSHREQEEAYVVVAGSGRIRLNDEVRELKPWDVVRVAPDVVRGFEAGPDGLELIAVGGPKPEGGDGVPSDSPWPE</sequence>
<dbReference type="InterPro" id="IPR014710">
    <property type="entry name" value="RmlC-like_jellyroll"/>
</dbReference>